<dbReference type="Proteomes" id="UP000220192">
    <property type="component" value="Unassembled WGS sequence"/>
</dbReference>
<dbReference type="Gene3D" id="3.40.50.300">
    <property type="entry name" value="P-loop containing nucleotide triphosphate hydrolases"/>
    <property type="match status" value="1"/>
</dbReference>
<dbReference type="FunFam" id="3.40.50.300:FF:000032">
    <property type="entry name" value="Export ABC transporter ATP-binding protein"/>
    <property type="match status" value="1"/>
</dbReference>
<evidence type="ECO:0000256" key="2">
    <source>
        <dbReference type="ARBA" id="ARBA00022448"/>
    </source>
</evidence>
<comment type="caution">
    <text evidence="6">The sequence shown here is derived from an EMBL/GenBank/DDBJ whole genome shotgun (WGS) entry which is preliminary data.</text>
</comment>
<dbReference type="InterPro" id="IPR003439">
    <property type="entry name" value="ABC_transporter-like_ATP-bd"/>
</dbReference>
<dbReference type="SMART" id="SM00382">
    <property type="entry name" value="AAA"/>
    <property type="match status" value="1"/>
</dbReference>
<dbReference type="InterPro" id="IPR027417">
    <property type="entry name" value="P-loop_NTPase"/>
</dbReference>
<keyword evidence="2" id="KW-0813">Transport</keyword>
<proteinExistence type="inferred from homology"/>
<dbReference type="SUPFAM" id="SSF52540">
    <property type="entry name" value="P-loop containing nucleoside triphosphate hydrolases"/>
    <property type="match status" value="1"/>
</dbReference>
<evidence type="ECO:0000256" key="1">
    <source>
        <dbReference type="ARBA" id="ARBA00005417"/>
    </source>
</evidence>
<evidence type="ECO:0000256" key="4">
    <source>
        <dbReference type="ARBA" id="ARBA00022840"/>
    </source>
</evidence>
<comment type="similarity">
    <text evidence="1">Belongs to the ABC transporter superfamily.</text>
</comment>
<dbReference type="Pfam" id="PF00005">
    <property type="entry name" value="ABC_tran"/>
    <property type="match status" value="1"/>
</dbReference>
<evidence type="ECO:0000259" key="5">
    <source>
        <dbReference type="PROSITE" id="PS50893"/>
    </source>
</evidence>
<dbReference type="InterPro" id="IPR017911">
    <property type="entry name" value="MacB-like_ATP-bd"/>
</dbReference>
<dbReference type="GO" id="GO:0005524">
    <property type="term" value="F:ATP binding"/>
    <property type="evidence" value="ECO:0007669"/>
    <property type="project" value="UniProtKB-KW"/>
</dbReference>
<dbReference type="InterPro" id="IPR003593">
    <property type="entry name" value="AAA+_ATPase"/>
</dbReference>
<accession>A0A2A7D7E8</accession>
<reference evidence="6 7" key="1">
    <citation type="submission" date="2017-09" db="EMBL/GenBank/DDBJ databases">
        <title>Large-scale bioinformatics analysis of Bacillus genomes uncovers conserved roles of natural products in bacterial physiology.</title>
        <authorList>
            <consortium name="Agbiome Team Llc"/>
            <person name="Bleich R.M."/>
            <person name="Grubbs K.J."/>
            <person name="Santa Maria K.C."/>
            <person name="Allen S.E."/>
            <person name="Farag S."/>
            <person name="Shank E.A."/>
            <person name="Bowers A."/>
        </authorList>
    </citation>
    <scope>NUCLEOTIDE SEQUENCE [LARGE SCALE GENOMIC DNA]</scope>
    <source>
        <strain evidence="6 7">AFS095574</strain>
    </source>
</reference>
<keyword evidence="3" id="KW-0547">Nucleotide-binding</keyword>
<dbReference type="PANTHER" id="PTHR42798:SF6">
    <property type="entry name" value="CELL DIVISION ATP-BINDING PROTEIN FTSE"/>
    <property type="match status" value="1"/>
</dbReference>
<dbReference type="PROSITE" id="PS50893">
    <property type="entry name" value="ABC_TRANSPORTER_2"/>
    <property type="match status" value="1"/>
</dbReference>
<dbReference type="RefSeq" id="WP_097841372.1">
    <property type="nucleotide sequence ID" value="NZ_NVLX01000017.1"/>
</dbReference>
<dbReference type="GO" id="GO:0098796">
    <property type="term" value="C:membrane protein complex"/>
    <property type="evidence" value="ECO:0007669"/>
    <property type="project" value="UniProtKB-ARBA"/>
</dbReference>
<dbReference type="GO" id="GO:0016887">
    <property type="term" value="F:ATP hydrolysis activity"/>
    <property type="evidence" value="ECO:0007669"/>
    <property type="project" value="InterPro"/>
</dbReference>
<evidence type="ECO:0000313" key="7">
    <source>
        <dbReference type="Proteomes" id="UP000220192"/>
    </source>
</evidence>
<keyword evidence="4 6" id="KW-0067">ATP-binding</keyword>
<gene>
    <name evidence="6" type="ORF">CON16_17590</name>
</gene>
<dbReference type="PROSITE" id="PS00211">
    <property type="entry name" value="ABC_TRANSPORTER_1"/>
    <property type="match status" value="1"/>
</dbReference>
<feature type="domain" description="ABC transporter" evidence="5">
    <location>
        <begin position="4"/>
        <end position="235"/>
    </location>
</feature>
<dbReference type="AlphaFoldDB" id="A0A2A7D7E8"/>
<dbReference type="GO" id="GO:0022857">
    <property type="term" value="F:transmembrane transporter activity"/>
    <property type="evidence" value="ECO:0007669"/>
    <property type="project" value="UniProtKB-ARBA"/>
</dbReference>
<evidence type="ECO:0000313" key="6">
    <source>
        <dbReference type="EMBL" id="PDZ15850.1"/>
    </source>
</evidence>
<protein>
    <submittedName>
        <fullName evidence="6">Peptide ABC transporter ATP-binding protein</fullName>
    </submittedName>
</protein>
<evidence type="ECO:0000256" key="3">
    <source>
        <dbReference type="ARBA" id="ARBA00022741"/>
    </source>
</evidence>
<dbReference type="PANTHER" id="PTHR42798">
    <property type="entry name" value="LIPOPROTEIN-RELEASING SYSTEM ATP-BINDING PROTEIN LOLD"/>
    <property type="match status" value="1"/>
</dbReference>
<dbReference type="InterPro" id="IPR017871">
    <property type="entry name" value="ABC_transporter-like_CS"/>
</dbReference>
<dbReference type="CDD" id="cd03255">
    <property type="entry name" value="ABC_MJ0796_LolCDE_FtsE"/>
    <property type="match status" value="1"/>
</dbReference>
<sequence>MEIVRIEDVVKSYGEGNSRVDALKGINLTIHQGEFVSIVGASGSGKSTLLHILGGLDRPSSGKVFIGENNIYKYPDNELSIFRRRKVGFIFQFFNLIPVLNVQENIALPTLLDNEPIDNSYMDEIIEILGLHERRNHLPSELSGGQQQRVSIGRALINRPHLILADEPTGNLDTQNTKEVMDLLRLTAKKYNQTIVLITHDLKIASTSDRIITIEDGQIISDQWLSTNKPKTGGN</sequence>
<name>A0A2A7D7E8_BACAN</name>
<dbReference type="EMBL" id="NVLX01000017">
    <property type="protein sequence ID" value="PDZ15850.1"/>
    <property type="molecule type" value="Genomic_DNA"/>
</dbReference>
<organism evidence="6 7">
    <name type="scientific">Bacillus anthracis</name>
    <name type="common">anthrax bacterium</name>
    <dbReference type="NCBI Taxonomy" id="1392"/>
    <lineage>
        <taxon>Bacteria</taxon>
        <taxon>Bacillati</taxon>
        <taxon>Bacillota</taxon>
        <taxon>Bacilli</taxon>
        <taxon>Bacillales</taxon>
        <taxon>Bacillaceae</taxon>
        <taxon>Bacillus</taxon>
        <taxon>Bacillus cereus group</taxon>
    </lineage>
</organism>